<dbReference type="Gene3D" id="3.30.420.40">
    <property type="match status" value="1"/>
</dbReference>
<dbReference type="InterPro" id="IPR018483">
    <property type="entry name" value="Carb_kinase_FGGY_CS"/>
</dbReference>
<organism evidence="4">
    <name type="scientific">marine sediment metagenome</name>
    <dbReference type="NCBI Taxonomy" id="412755"/>
    <lineage>
        <taxon>unclassified sequences</taxon>
        <taxon>metagenomes</taxon>
        <taxon>ecological metagenomes</taxon>
    </lineage>
</organism>
<dbReference type="Pfam" id="PF02782">
    <property type="entry name" value="FGGY_C"/>
    <property type="match status" value="1"/>
</dbReference>
<dbReference type="PANTHER" id="PTHR43095">
    <property type="entry name" value="SUGAR KINASE"/>
    <property type="match status" value="1"/>
</dbReference>
<sequence>SYQWFRNSMWGNERLILENLGLDIYDVMDSRTVSIKDKAGPLLFLPYIRGERCPYDNPNARGVFVGITPNHMKEHFTKAVLEGITFNQKIILDSLESQGASIDKMVVIGGGAKSNNWLRIMANIYNKNILKPKLLQEATSLGAAIAGGVGSGLFKDFHAAKNMVQIVDTFKPDPEKNKEYEKLFSLFKEVYTMLTPAFKKMAAIKVN</sequence>
<proteinExistence type="predicted"/>
<reference evidence="4" key="1">
    <citation type="journal article" date="2014" name="Front. Microbiol.">
        <title>High frequency of phylogenetically diverse reductive dehalogenase-homologous genes in deep subseafloor sedimentary metagenomes.</title>
        <authorList>
            <person name="Kawai M."/>
            <person name="Futagami T."/>
            <person name="Toyoda A."/>
            <person name="Takaki Y."/>
            <person name="Nishi S."/>
            <person name="Hori S."/>
            <person name="Arai W."/>
            <person name="Tsubouchi T."/>
            <person name="Morono Y."/>
            <person name="Uchiyama I."/>
            <person name="Ito T."/>
            <person name="Fujiyama A."/>
            <person name="Inagaki F."/>
            <person name="Takami H."/>
        </authorList>
    </citation>
    <scope>NUCLEOTIDE SEQUENCE</scope>
    <source>
        <strain evidence="4">Expedition CK06-06</strain>
    </source>
</reference>
<evidence type="ECO:0000256" key="1">
    <source>
        <dbReference type="ARBA" id="ARBA00022679"/>
    </source>
</evidence>
<dbReference type="GO" id="GO:0016773">
    <property type="term" value="F:phosphotransferase activity, alcohol group as acceptor"/>
    <property type="evidence" value="ECO:0007669"/>
    <property type="project" value="InterPro"/>
</dbReference>
<evidence type="ECO:0000256" key="2">
    <source>
        <dbReference type="ARBA" id="ARBA00022777"/>
    </source>
</evidence>
<dbReference type="GO" id="GO:0005975">
    <property type="term" value="P:carbohydrate metabolic process"/>
    <property type="evidence" value="ECO:0007669"/>
    <property type="project" value="InterPro"/>
</dbReference>
<accession>X1MNG4</accession>
<dbReference type="SUPFAM" id="SSF53067">
    <property type="entry name" value="Actin-like ATPase domain"/>
    <property type="match status" value="1"/>
</dbReference>
<feature type="domain" description="Carbohydrate kinase FGGY C-terminal" evidence="3">
    <location>
        <begin position="30"/>
        <end position="149"/>
    </location>
</feature>
<protein>
    <recommendedName>
        <fullName evidence="3">Carbohydrate kinase FGGY C-terminal domain-containing protein</fullName>
    </recommendedName>
</protein>
<keyword evidence="1" id="KW-0808">Transferase</keyword>
<feature type="non-terminal residue" evidence="4">
    <location>
        <position position="1"/>
    </location>
</feature>
<name>X1MNG4_9ZZZZ</name>
<dbReference type="AlphaFoldDB" id="X1MNG4"/>
<dbReference type="InterPro" id="IPR018485">
    <property type="entry name" value="FGGY_C"/>
</dbReference>
<dbReference type="GO" id="GO:0016301">
    <property type="term" value="F:kinase activity"/>
    <property type="evidence" value="ECO:0007669"/>
    <property type="project" value="UniProtKB-KW"/>
</dbReference>
<gene>
    <name evidence="4" type="ORF">S06H3_49075</name>
</gene>
<dbReference type="InterPro" id="IPR043129">
    <property type="entry name" value="ATPase_NBD"/>
</dbReference>
<dbReference type="InterPro" id="IPR050406">
    <property type="entry name" value="FGGY_Carb_Kinase"/>
</dbReference>
<keyword evidence="2" id="KW-0418">Kinase</keyword>
<dbReference type="PANTHER" id="PTHR43095:SF5">
    <property type="entry name" value="XYLULOSE KINASE"/>
    <property type="match status" value="1"/>
</dbReference>
<dbReference type="EMBL" id="BARV01030966">
    <property type="protein sequence ID" value="GAI33187.1"/>
    <property type="molecule type" value="Genomic_DNA"/>
</dbReference>
<evidence type="ECO:0000313" key="4">
    <source>
        <dbReference type="EMBL" id="GAI33187.1"/>
    </source>
</evidence>
<evidence type="ECO:0000259" key="3">
    <source>
        <dbReference type="Pfam" id="PF02782"/>
    </source>
</evidence>
<dbReference type="PROSITE" id="PS00445">
    <property type="entry name" value="FGGY_KINASES_2"/>
    <property type="match status" value="1"/>
</dbReference>
<comment type="caution">
    <text evidence="4">The sequence shown here is derived from an EMBL/GenBank/DDBJ whole genome shotgun (WGS) entry which is preliminary data.</text>
</comment>